<keyword evidence="1" id="KW-0812">Transmembrane</keyword>
<feature type="transmembrane region" description="Helical" evidence="1">
    <location>
        <begin position="370"/>
        <end position="389"/>
    </location>
</feature>
<proteinExistence type="predicted"/>
<keyword evidence="1" id="KW-0472">Membrane</keyword>
<name>A0A2S7FEX7_CLOBU</name>
<comment type="caution">
    <text evidence="2">The sequence shown here is derived from an EMBL/GenBank/DDBJ whole genome shotgun (WGS) entry which is preliminary data.</text>
</comment>
<feature type="transmembrane region" description="Helical" evidence="1">
    <location>
        <begin position="308"/>
        <end position="329"/>
    </location>
</feature>
<feature type="transmembrane region" description="Helical" evidence="1">
    <location>
        <begin position="253"/>
        <end position="274"/>
    </location>
</feature>
<protein>
    <submittedName>
        <fullName evidence="2">Uncharacterized protein</fullName>
    </submittedName>
</protein>
<accession>A0A2S7FEX7</accession>
<dbReference type="RefSeq" id="WP_043665882.1">
    <property type="nucleotide sequence ID" value="NZ_JSEG01000019.1"/>
</dbReference>
<dbReference type="Proteomes" id="UP000238081">
    <property type="component" value="Unassembled WGS sequence"/>
</dbReference>
<dbReference type="EMBL" id="LRDH01000002">
    <property type="protein sequence ID" value="PPV17724.1"/>
    <property type="molecule type" value="Genomic_DNA"/>
</dbReference>
<evidence type="ECO:0000256" key="1">
    <source>
        <dbReference type="SAM" id="Phobius"/>
    </source>
</evidence>
<organism evidence="2 3">
    <name type="scientific">Clostridium butyricum</name>
    <dbReference type="NCBI Taxonomy" id="1492"/>
    <lineage>
        <taxon>Bacteria</taxon>
        <taxon>Bacillati</taxon>
        <taxon>Bacillota</taxon>
        <taxon>Clostridia</taxon>
        <taxon>Eubacteriales</taxon>
        <taxon>Clostridiaceae</taxon>
        <taxon>Clostridium</taxon>
    </lineage>
</organism>
<dbReference type="AlphaFoldDB" id="A0A2S7FEX7"/>
<gene>
    <name evidence="2" type="ORF">AWN73_06895</name>
</gene>
<feature type="transmembrane region" description="Helical" evidence="1">
    <location>
        <begin position="335"/>
        <end position="358"/>
    </location>
</feature>
<evidence type="ECO:0000313" key="2">
    <source>
        <dbReference type="EMBL" id="PPV17724.1"/>
    </source>
</evidence>
<sequence length="484" mass="57326">MDLIKNIIFNVKENRNMYIADVLKDYDYYIKQCESFIENSNDESYKKIMIMNLAKVQGRIGEFKKAENTIKILDAYELTDKEKLIHNMNLLSLSINSNNEKEADRIFNESKEIMERTYERSASYIELMRLEYYNFKGRYDKSSEILRSGKISTIKNDYFKLLEAEVYFNTERMNDGRTIINNLYKIYDSKSPYIKKKIDFLEHTYVGIINHDNEKREKKSFHKKMWDNCRHSKVKRIIIFAYIDFIKLAKNKWVKFFVIPLLLTIVLCKIFNIFTKTTVLAHIISTVFMIYTFVLIAKTVLKKSKKWFILGAVPIGLRITSNIIIQLFYEVPYKIVINRMIEEVLFDYFIVIAGIVFFKSFIKNKKYIKAVLCLICAAIYVGSNIMFFSELQLSMSPKSQIESFKYAITKTGLEESGDINRITDKRGDNISYVEITINDKEFRVYENEESYYYLRDTLKKGDNVMIRYIPYANSIIQIKKTEIL</sequence>
<feature type="transmembrane region" description="Helical" evidence="1">
    <location>
        <begin position="280"/>
        <end position="301"/>
    </location>
</feature>
<keyword evidence="1" id="KW-1133">Transmembrane helix</keyword>
<reference evidence="2 3" key="1">
    <citation type="submission" date="2016-01" db="EMBL/GenBank/DDBJ databases">
        <title>Characterization of the Clostridium difficile lineages that are prevalent in Hong Kong and China.</title>
        <authorList>
            <person name="Kwok J.S.-L."/>
            <person name="Lam W.-Y."/>
            <person name="Ip M."/>
            <person name="Chan T.-F."/>
            <person name="Hawkey P.M."/>
            <person name="Tsui S.K.-W."/>
        </authorList>
    </citation>
    <scope>NUCLEOTIDE SEQUENCE [LARGE SCALE GENOMIC DNA]</scope>
    <source>
        <strain evidence="2 3">300064</strain>
    </source>
</reference>
<evidence type="ECO:0000313" key="3">
    <source>
        <dbReference type="Proteomes" id="UP000238081"/>
    </source>
</evidence>